<dbReference type="Proteomes" id="UP000054560">
    <property type="component" value="Unassembled WGS sequence"/>
</dbReference>
<gene>
    <name evidence="2" type="ORF">SARC_14156</name>
</gene>
<accession>A0A0L0F981</accession>
<feature type="non-terminal residue" evidence="2">
    <location>
        <position position="1"/>
    </location>
</feature>
<feature type="coiled-coil region" evidence="1">
    <location>
        <begin position="7"/>
        <end position="48"/>
    </location>
</feature>
<keyword evidence="1" id="KW-0175">Coiled coil</keyword>
<organism evidence="2 3">
    <name type="scientific">Sphaeroforma arctica JP610</name>
    <dbReference type="NCBI Taxonomy" id="667725"/>
    <lineage>
        <taxon>Eukaryota</taxon>
        <taxon>Ichthyosporea</taxon>
        <taxon>Ichthyophonida</taxon>
        <taxon>Sphaeroforma</taxon>
    </lineage>
</organism>
<proteinExistence type="predicted"/>
<evidence type="ECO:0000313" key="2">
    <source>
        <dbReference type="EMBL" id="KNC73284.1"/>
    </source>
</evidence>
<evidence type="ECO:0000256" key="1">
    <source>
        <dbReference type="SAM" id="Coils"/>
    </source>
</evidence>
<name>A0A0L0F981_9EUKA</name>
<dbReference type="GeneID" id="25914660"/>
<dbReference type="AlphaFoldDB" id="A0A0L0F981"/>
<evidence type="ECO:0008006" key="4">
    <source>
        <dbReference type="Google" id="ProtNLM"/>
    </source>
</evidence>
<evidence type="ECO:0000313" key="3">
    <source>
        <dbReference type="Proteomes" id="UP000054560"/>
    </source>
</evidence>
<dbReference type="EMBL" id="KQ245826">
    <property type="protein sequence ID" value="KNC73284.1"/>
    <property type="molecule type" value="Genomic_DNA"/>
</dbReference>
<dbReference type="RefSeq" id="XP_014147186.1">
    <property type="nucleotide sequence ID" value="XM_014291711.1"/>
</dbReference>
<sequence length="51" mass="5528">GDYAKQVETLDAENASLKSKAEDLEDAVQAAKKEHAAVKKELDDTLKDLAL</sequence>
<reference evidence="2 3" key="1">
    <citation type="submission" date="2011-02" db="EMBL/GenBank/DDBJ databases">
        <title>The Genome Sequence of Sphaeroforma arctica JP610.</title>
        <authorList>
            <consortium name="The Broad Institute Genome Sequencing Platform"/>
            <person name="Russ C."/>
            <person name="Cuomo C."/>
            <person name="Young S.K."/>
            <person name="Zeng Q."/>
            <person name="Gargeya S."/>
            <person name="Alvarado L."/>
            <person name="Berlin A."/>
            <person name="Chapman S.B."/>
            <person name="Chen Z."/>
            <person name="Freedman E."/>
            <person name="Gellesch M."/>
            <person name="Goldberg J."/>
            <person name="Griggs A."/>
            <person name="Gujja S."/>
            <person name="Heilman E."/>
            <person name="Heiman D."/>
            <person name="Howarth C."/>
            <person name="Mehta T."/>
            <person name="Neiman D."/>
            <person name="Pearson M."/>
            <person name="Roberts A."/>
            <person name="Saif S."/>
            <person name="Shea T."/>
            <person name="Shenoy N."/>
            <person name="Sisk P."/>
            <person name="Stolte C."/>
            <person name="Sykes S."/>
            <person name="White J."/>
            <person name="Yandava C."/>
            <person name="Burger G."/>
            <person name="Gray M.W."/>
            <person name="Holland P.W.H."/>
            <person name="King N."/>
            <person name="Lang F.B.F."/>
            <person name="Roger A.J."/>
            <person name="Ruiz-Trillo I."/>
            <person name="Haas B."/>
            <person name="Nusbaum C."/>
            <person name="Birren B."/>
        </authorList>
    </citation>
    <scope>NUCLEOTIDE SEQUENCE [LARGE SCALE GENOMIC DNA]</scope>
    <source>
        <strain evidence="2 3">JP610</strain>
    </source>
</reference>
<dbReference type="Gene3D" id="1.20.5.400">
    <property type="match status" value="1"/>
</dbReference>
<keyword evidence="3" id="KW-1185">Reference proteome</keyword>
<protein>
    <recommendedName>
        <fullName evidence="4">Tropomyosin</fullName>
    </recommendedName>
</protein>
<dbReference type="SUPFAM" id="SSF57997">
    <property type="entry name" value="Tropomyosin"/>
    <property type="match status" value="1"/>
</dbReference>